<evidence type="ECO:0000256" key="3">
    <source>
        <dbReference type="ARBA" id="ARBA00022839"/>
    </source>
</evidence>
<dbReference type="Pfam" id="PF01612">
    <property type="entry name" value="DNA_pol_A_exo1"/>
    <property type="match status" value="2"/>
</dbReference>
<name>A0A9Q0RU66_9DIPT</name>
<feature type="non-terminal residue" evidence="5">
    <location>
        <position position="472"/>
    </location>
</feature>
<evidence type="ECO:0000313" key="5">
    <source>
        <dbReference type="EMBL" id="KAJ6634072.1"/>
    </source>
</evidence>
<protein>
    <submittedName>
        <fullName evidence="5">Exonuclease 3'-5' domain-containing protein 2</fullName>
    </submittedName>
</protein>
<proteinExistence type="predicted"/>
<dbReference type="GO" id="GO:0008408">
    <property type="term" value="F:3'-5' exonuclease activity"/>
    <property type="evidence" value="ECO:0007669"/>
    <property type="project" value="InterPro"/>
</dbReference>
<dbReference type="GO" id="GO:0005737">
    <property type="term" value="C:cytoplasm"/>
    <property type="evidence" value="ECO:0007669"/>
    <property type="project" value="TreeGrafter"/>
</dbReference>
<keyword evidence="1" id="KW-0540">Nuclease</keyword>
<keyword evidence="3 5" id="KW-0269">Exonuclease</keyword>
<organism evidence="5 6">
    <name type="scientific">Pseudolycoriella hygida</name>
    <dbReference type="NCBI Taxonomy" id="35572"/>
    <lineage>
        <taxon>Eukaryota</taxon>
        <taxon>Metazoa</taxon>
        <taxon>Ecdysozoa</taxon>
        <taxon>Arthropoda</taxon>
        <taxon>Hexapoda</taxon>
        <taxon>Insecta</taxon>
        <taxon>Pterygota</taxon>
        <taxon>Neoptera</taxon>
        <taxon>Endopterygota</taxon>
        <taxon>Diptera</taxon>
        <taxon>Nematocera</taxon>
        <taxon>Sciaroidea</taxon>
        <taxon>Sciaridae</taxon>
        <taxon>Pseudolycoriella</taxon>
    </lineage>
</organism>
<feature type="domain" description="3'-5' exonuclease" evidence="4">
    <location>
        <begin position="251"/>
        <end position="424"/>
    </location>
</feature>
<dbReference type="InterPro" id="IPR002562">
    <property type="entry name" value="3'-5'_exonuclease_dom"/>
</dbReference>
<evidence type="ECO:0000256" key="1">
    <source>
        <dbReference type="ARBA" id="ARBA00022722"/>
    </source>
</evidence>
<dbReference type="PANTHER" id="PTHR13620">
    <property type="entry name" value="3-5 EXONUCLEASE"/>
    <property type="match status" value="1"/>
</dbReference>
<dbReference type="GO" id="GO:0003676">
    <property type="term" value="F:nucleic acid binding"/>
    <property type="evidence" value="ECO:0007669"/>
    <property type="project" value="InterPro"/>
</dbReference>
<dbReference type="EMBL" id="WJQU01001081">
    <property type="protein sequence ID" value="KAJ6634072.1"/>
    <property type="molecule type" value="Genomic_DNA"/>
</dbReference>
<accession>A0A9Q0RU66</accession>
<dbReference type="InterPro" id="IPR051132">
    <property type="entry name" value="3-5_Exonuclease_domain"/>
</dbReference>
<dbReference type="InterPro" id="IPR036397">
    <property type="entry name" value="RNaseH_sf"/>
</dbReference>
<comment type="caution">
    <text evidence="5">The sequence shown here is derived from an EMBL/GenBank/DDBJ whole genome shotgun (WGS) entry which is preliminary data.</text>
</comment>
<dbReference type="SMART" id="SM00474">
    <property type="entry name" value="35EXOc"/>
    <property type="match status" value="2"/>
</dbReference>
<dbReference type="Proteomes" id="UP001151699">
    <property type="component" value="Unassembled WGS sequence"/>
</dbReference>
<dbReference type="InterPro" id="IPR012337">
    <property type="entry name" value="RNaseH-like_sf"/>
</dbReference>
<sequence>MSKENQASGDAGVVNESGDNDPWTIVDNFEKCHDVATKLRRHCNEYNVLGIGVDRPNRQKQKNKLLLIATHGGFCALIRLHSLNQIPDKLREILEDENIIKVGVGICDDAVKLTNYNVRVESILDLRYLARKYKPDISESIHLGHLSKEYLEVDLREAKRLQSIHWKKKTADLDERNIEYAAKTVGVAIRLFKRFQELENSMPTNCVQTFIEDHCKPYLNKIYKVTKEKTVGNQPVEFVGQESDLLRNQDPHIINNVEHCRAVVEKLRDHCSEYNVMGFGCKCSKAAKTVTLLQLVTHRGLCALIQLRKLTIIPLELKELLEDKNILKVGDNASSNAKRMEGDYGIKVANAVDLTKLAKQCEYPSSNLNQLSKTLLNVDFRSLDWRLLNTELKSENISLQEIKYVADTVHVMIELFKLFERKLVAEKYLGDRDKFINDLCSKEDLGYFTPANQEIKVVNTAEEYKDIAEELQ</sequence>
<dbReference type="AlphaFoldDB" id="A0A9Q0RU66"/>
<dbReference type="Gene3D" id="3.30.420.10">
    <property type="entry name" value="Ribonuclease H-like superfamily/Ribonuclease H"/>
    <property type="match status" value="2"/>
</dbReference>
<gene>
    <name evidence="5" type="primary">Exd2_1</name>
    <name evidence="5" type="ORF">Bhyg_17691</name>
</gene>
<reference evidence="5" key="1">
    <citation type="submission" date="2022-07" db="EMBL/GenBank/DDBJ databases">
        <authorList>
            <person name="Trinca V."/>
            <person name="Uliana J.V.C."/>
            <person name="Torres T.T."/>
            <person name="Ward R.J."/>
            <person name="Monesi N."/>
        </authorList>
    </citation>
    <scope>NUCLEOTIDE SEQUENCE</scope>
    <source>
        <strain evidence="5">HSMRA1968</strain>
        <tissue evidence="5">Whole embryos</tissue>
    </source>
</reference>
<evidence type="ECO:0000313" key="6">
    <source>
        <dbReference type="Proteomes" id="UP001151699"/>
    </source>
</evidence>
<dbReference type="OrthoDB" id="10261556at2759"/>
<evidence type="ECO:0000256" key="2">
    <source>
        <dbReference type="ARBA" id="ARBA00022801"/>
    </source>
</evidence>
<feature type="domain" description="3'-5' exonuclease" evidence="4">
    <location>
        <begin position="23"/>
        <end position="200"/>
    </location>
</feature>
<keyword evidence="6" id="KW-1185">Reference proteome</keyword>
<dbReference type="PANTHER" id="PTHR13620:SF104">
    <property type="entry name" value="EXONUCLEASE 3'-5' DOMAIN-CONTAINING PROTEIN 2"/>
    <property type="match status" value="1"/>
</dbReference>
<dbReference type="GO" id="GO:0005634">
    <property type="term" value="C:nucleus"/>
    <property type="evidence" value="ECO:0007669"/>
    <property type="project" value="TreeGrafter"/>
</dbReference>
<dbReference type="GO" id="GO:0006139">
    <property type="term" value="P:nucleobase-containing compound metabolic process"/>
    <property type="evidence" value="ECO:0007669"/>
    <property type="project" value="InterPro"/>
</dbReference>
<dbReference type="SUPFAM" id="SSF53098">
    <property type="entry name" value="Ribonuclease H-like"/>
    <property type="match status" value="2"/>
</dbReference>
<evidence type="ECO:0000259" key="4">
    <source>
        <dbReference type="SMART" id="SM00474"/>
    </source>
</evidence>
<keyword evidence="2" id="KW-0378">Hydrolase</keyword>